<keyword evidence="2" id="KW-1185">Reference proteome</keyword>
<reference evidence="1 2" key="1">
    <citation type="submission" date="2019-10" db="EMBL/GenBank/DDBJ databases">
        <title>Genomic analysis of Raineyella sp. CBA3103.</title>
        <authorList>
            <person name="Roh S.W."/>
        </authorList>
    </citation>
    <scope>NUCLEOTIDE SEQUENCE [LARGE SCALE GENOMIC DNA]</scope>
    <source>
        <strain evidence="1 2">CBA3103</strain>
    </source>
</reference>
<dbReference type="EMBL" id="CP045725">
    <property type="protein sequence ID" value="QGF24740.1"/>
    <property type="molecule type" value="Genomic_DNA"/>
</dbReference>
<dbReference type="KEGG" id="rain:Rai3103_15125"/>
<dbReference type="Proteomes" id="UP000386847">
    <property type="component" value="Chromosome"/>
</dbReference>
<gene>
    <name evidence="1" type="ORF">Rai3103_15125</name>
</gene>
<evidence type="ECO:0000313" key="2">
    <source>
        <dbReference type="Proteomes" id="UP000386847"/>
    </source>
</evidence>
<protein>
    <submittedName>
        <fullName evidence="1">Uncharacterized protein</fullName>
    </submittedName>
</protein>
<sequence>MIAPDSPATRDEDDARTLADLDRLYADLVRRQDAGQNTTTDQLAVLAARRRYQRPAPDPAARAFLAAVAAYPYEPD</sequence>
<proteinExistence type="predicted"/>
<dbReference type="AlphaFoldDB" id="A0A5Q2FCD8"/>
<accession>A0A5Q2FCD8</accession>
<organism evidence="1 2">
    <name type="scientific">Raineyella fluvialis</name>
    <dbReference type="NCBI Taxonomy" id="2662261"/>
    <lineage>
        <taxon>Bacteria</taxon>
        <taxon>Bacillati</taxon>
        <taxon>Actinomycetota</taxon>
        <taxon>Actinomycetes</taxon>
        <taxon>Propionibacteriales</taxon>
        <taxon>Propionibacteriaceae</taxon>
        <taxon>Raineyella</taxon>
    </lineage>
</organism>
<name>A0A5Q2FCD8_9ACTN</name>
<dbReference type="RefSeq" id="WP_153573269.1">
    <property type="nucleotide sequence ID" value="NZ_CP045725.1"/>
</dbReference>
<evidence type="ECO:0000313" key="1">
    <source>
        <dbReference type="EMBL" id="QGF24740.1"/>
    </source>
</evidence>